<dbReference type="EMBL" id="JAHXPT010000013">
    <property type="protein sequence ID" value="MBW6411353.1"/>
    <property type="molecule type" value="Genomic_DNA"/>
</dbReference>
<comment type="caution">
    <text evidence="2">The sequence shown here is derived from an EMBL/GenBank/DDBJ whole genome shotgun (WGS) entry which is preliminary data.</text>
</comment>
<dbReference type="Gene3D" id="3.40.630.30">
    <property type="match status" value="1"/>
</dbReference>
<feature type="domain" description="N-acetyltransferase" evidence="1">
    <location>
        <begin position="1"/>
        <end position="164"/>
    </location>
</feature>
<dbReference type="RefSeq" id="WP_219780821.1">
    <property type="nucleotide sequence ID" value="NZ_JAHXPT010000013.1"/>
</dbReference>
<name>A0ABS7ARR2_9CLOT</name>
<dbReference type="InterPro" id="IPR000182">
    <property type="entry name" value="GNAT_dom"/>
</dbReference>
<reference evidence="2 3" key="1">
    <citation type="submission" date="2021-07" db="EMBL/GenBank/DDBJ databases">
        <title>Clostridium weizhouense sp. nov., an anaerobic bacterium isolated from activated sludge of Petroleum wastewater.</title>
        <authorList>
            <person name="Li Q."/>
        </authorList>
    </citation>
    <scope>NUCLEOTIDE SEQUENCE [LARGE SCALE GENOMIC DNA]</scope>
    <source>
        <strain evidence="2 3">YB-6</strain>
    </source>
</reference>
<gene>
    <name evidence="2" type="ORF">KYD98_14770</name>
</gene>
<dbReference type="CDD" id="cd04301">
    <property type="entry name" value="NAT_SF"/>
    <property type="match status" value="1"/>
</dbReference>
<keyword evidence="3" id="KW-1185">Reference proteome</keyword>
<proteinExistence type="predicted"/>
<dbReference type="PROSITE" id="PS51186">
    <property type="entry name" value="GNAT"/>
    <property type="match status" value="1"/>
</dbReference>
<dbReference type="InterPro" id="IPR016181">
    <property type="entry name" value="Acyl_CoA_acyltransferase"/>
</dbReference>
<protein>
    <submittedName>
        <fullName evidence="2">GNAT family N-acetyltransferase</fullName>
    </submittedName>
</protein>
<dbReference type="PANTHER" id="PTHR43415">
    <property type="entry name" value="SPERMIDINE N(1)-ACETYLTRANSFERASE"/>
    <property type="match status" value="1"/>
</dbReference>
<sequence>MIIRKANIEDWEKYLQMLKQLDTETKNMMFEPGERRTNVEQIKGRIATMNGENGIIFLIEDENKIGGFLAAQRGIPNRIRHSAYIVIGMLKEYRGKKFGTKLFEEVEKWALENHITRLELTVVKNNKAAIKLYEKSGFKIEGLKEKSMIIDGNYVDEYYMGKII</sequence>
<dbReference type="PANTHER" id="PTHR43415:SF3">
    <property type="entry name" value="GNAT-FAMILY ACETYLTRANSFERASE"/>
    <property type="match status" value="1"/>
</dbReference>
<evidence type="ECO:0000313" key="2">
    <source>
        <dbReference type="EMBL" id="MBW6411353.1"/>
    </source>
</evidence>
<organism evidence="2 3">
    <name type="scientific">Clostridium weizhouense</name>
    <dbReference type="NCBI Taxonomy" id="2859781"/>
    <lineage>
        <taxon>Bacteria</taxon>
        <taxon>Bacillati</taxon>
        <taxon>Bacillota</taxon>
        <taxon>Clostridia</taxon>
        <taxon>Eubacteriales</taxon>
        <taxon>Clostridiaceae</taxon>
        <taxon>Clostridium</taxon>
    </lineage>
</organism>
<evidence type="ECO:0000313" key="3">
    <source>
        <dbReference type="Proteomes" id="UP001519921"/>
    </source>
</evidence>
<dbReference type="Pfam" id="PF00583">
    <property type="entry name" value="Acetyltransf_1"/>
    <property type="match status" value="1"/>
</dbReference>
<dbReference type="SUPFAM" id="SSF55729">
    <property type="entry name" value="Acyl-CoA N-acyltransferases (Nat)"/>
    <property type="match status" value="1"/>
</dbReference>
<accession>A0ABS7ARR2</accession>
<evidence type="ECO:0000259" key="1">
    <source>
        <dbReference type="PROSITE" id="PS51186"/>
    </source>
</evidence>
<dbReference type="Proteomes" id="UP001519921">
    <property type="component" value="Unassembled WGS sequence"/>
</dbReference>